<evidence type="ECO:0000313" key="1">
    <source>
        <dbReference type="EMBL" id="CAK5090585.1"/>
    </source>
</evidence>
<evidence type="ECO:0000313" key="2">
    <source>
        <dbReference type="Proteomes" id="UP001497535"/>
    </source>
</evidence>
<dbReference type="EMBL" id="CAVMJV010000083">
    <property type="protein sequence ID" value="CAK5090585.1"/>
    <property type="molecule type" value="Genomic_DNA"/>
</dbReference>
<gene>
    <name evidence="1" type="ORF">MENTE1834_LOCUS38381</name>
</gene>
<name>A0ACB1AGL4_MELEN</name>
<comment type="caution">
    <text evidence="1">The sequence shown here is derived from an EMBL/GenBank/DDBJ whole genome shotgun (WGS) entry which is preliminary data.</text>
</comment>
<sequence length="92" mass="10404">MLLSSLLTVFGIFTVGARSSEDLFSLLILLPIGLIICCLALIPIYCDNCKDARHYCNVCDTYIGKYFHDSRRPVVIIPPELYQQAHNNKNNN</sequence>
<dbReference type="Proteomes" id="UP001497535">
    <property type="component" value="Unassembled WGS sequence"/>
</dbReference>
<protein>
    <submittedName>
        <fullName evidence="1">Uncharacterized protein</fullName>
    </submittedName>
</protein>
<proteinExistence type="predicted"/>
<organism evidence="1 2">
    <name type="scientific">Meloidogyne enterolobii</name>
    <name type="common">Root-knot nematode worm</name>
    <name type="synonym">Meloidogyne mayaguensis</name>
    <dbReference type="NCBI Taxonomy" id="390850"/>
    <lineage>
        <taxon>Eukaryota</taxon>
        <taxon>Metazoa</taxon>
        <taxon>Ecdysozoa</taxon>
        <taxon>Nematoda</taxon>
        <taxon>Chromadorea</taxon>
        <taxon>Rhabditida</taxon>
        <taxon>Tylenchina</taxon>
        <taxon>Tylenchomorpha</taxon>
        <taxon>Tylenchoidea</taxon>
        <taxon>Meloidogynidae</taxon>
        <taxon>Meloidogyninae</taxon>
        <taxon>Meloidogyne</taxon>
    </lineage>
</organism>
<keyword evidence="2" id="KW-1185">Reference proteome</keyword>
<accession>A0ACB1AGL4</accession>
<reference evidence="1" key="1">
    <citation type="submission" date="2023-11" db="EMBL/GenBank/DDBJ databases">
        <authorList>
            <person name="Poullet M."/>
        </authorList>
    </citation>
    <scope>NUCLEOTIDE SEQUENCE</scope>
    <source>
        <strain evidence="1">E1834</strain>
    </source>
</reference>